<comment type="caution">
    <text evidence="2">The sequence shown here is derived from an EMBL/GenBank/DDBJ whole genome shotgun (WGS) entry which is preliminary data.</text>
</comment>
<evidence type="ECO:0000313" key="2">
    <source>
        <dbReference type="EMBL" id="GLW58074.1"/>
    </source>
</evidence>
<dbReference type="RefSeq" id="WP_033252877.1">
    <property type="nucleotide sequence ID" value="NZ_BSRX01000047.1"/>
</dbReference>
<proteinExistence type="predicted"/>
<dbReference type="OrthoDB" id="3877228at2"/>
<evidence type="ECO:0000256" key="1">
    <source>
        <dbReference type="SAM" id="MobiDB-lite"/>
    </source>
</evidence>
<evidence type="ECO:0000313" key="3">
    <source>
        <dbReference type="Proteomes" id="UP001165143"/>
    </source>
</evidence>
<accession>A0A9W6PKN3</accession>
<feature type="region of interest" description="Disordered" evidence="1">
    <location>
        <begin position="1"/>
        <end position="23"/>
    </location>
</feature>
<dbReference type="AlphaFoldDB" id="A0A9W6PKN3"/>
<reference evidence="2" key="1">
    <citation type="submission" date="2023-02" db="EMBL/GenBank/DDBJ databases">
        <title>Kitasatospora phosalacinea NBRC 14362.</title>
        <authorList>
            <person name="Ichikawa N."/>
            <person name="Sato H."/>
            <person name="Tonouchi N."/>
        </authorList>
    </citation>
    <scope>NUCLEOTIDE SEQUENCE</scope>
    <source>
        <strain evidence="2">NBRC 14362</strain>
    </source>
</reference>
<sequence length="167" mass="17277">MTNVIALPLPEQAAEDEDQEQLERERQHAENVLLAEADEAGRRGAGWVRELAGRQAERWHRVVLERAADAVERACGPEAVPGGGGVLTEELAYDLAADVVTGSVCAEGLPVLSAGERVALVAVCAVAAAMPAAVGGDGDAEHEVPVLVATMDAAVAVGRAAREPGDR</sequence>
<dbReference type="EMBL" id="BSRX01000047">
    <property type="protein sequence ID" value="GLW58074.1"/>
    <property type="molecule type" value="Genomic_DNA"/>
</dbReference>
<gene>
    <name evidence="2" type="ORF">Kpho01_60850</name>
</gene>
<protein>
    <submittedName>
        <fullName evidence="2">Uncharacterized protein</fullName>
    </submittedName>
</protein>
<name>A0A9W6PKN3_9ACTN</name>
<organism evidence="2 3">
    <name type="scientific">Kitasatospora phosalacinea</name>
    <dbReference type="NCBI Taxonomy" id="2065"/>
    <lineage>
        <taxon>Bacteria</taxon>
        <taxon>Bacillati</taxon>
        <taxon>Actinomycetota</taxon>
        <taxon>Actinomycetes</taxon>
        <taxon>Kitasatosporales</taxon>
        <taxon>Streptomycetaceae</taxon>
        <taxon>Kitasatospora</taxon>
    </lineage>
</organism>
<dbReference type="Proteomes" id="UP001165143">
    <property type="component" value="Unassembled WGS sequence"/>
</dbReference>